<evidence type="ECO:0000313" key="13">
    <source>
        <dbReference type="EMBL" id="CCO08456.1"/>
    </source>
</evidence>
<comment type="similarity">
    <text evidence="4">Belongs to the metallo-beta-lactamase superfamily. Class-B beta-lactamase family.</text>
</comment>
<organism evidence="13 14">
    <name type="scientific">Desulforamulus hydrothermalis Lam5 = DSM 18033</name>
    <dbReference type="NCBI Taxonomy" id="1121428"/>
    <lineage>
        <taxon>Bacteria</taxon>
        <taxon>Bacillati</taxon>
        <taxon>Bacillota</taxon>
        <taxon>Clostridia</taxon>
        <taxon>Eubacteriales</taxon>
        <taxon>Peptococcaceae</taxon>
        <taxon>Desulforamulus</taxon>
    </lineage>
</organism>
<name>K8EIM5_9FIRM</name>
<dbReference type="GO" id="GO:0046677">
    <property type="term" value="P:response to antibiotic"/>
    <property type="evidence" value="ECO:0007669"/>
    <property type="project" value="UniProtKB-KW"/>
</dbReference>
<keyword evidence="8" id="KW-0574">Periplasm</keyword>
<evidence type="ECO:0000256" key="8">
    <source>
        <dbReference type="ARBA" id="ARBA00022764"/>
    </source>
</evidence>
<dbReference type="Proteomes" id="UP000009315">
    <property type="component" value="Unassembled WGS sequence"/>
</dbReference>
<sequence length="296" mass="32592">MALEKIKESVHIYKAPTNVGVITNDDREAVLIDTGIDESIARKLLREVEAAGFHVKYIINTHSHADHIGGNPFISGRTGALICASALETPFIENTILEPAMLNGGAFPWKELRNKFLQAKPSSVAKQLSAGPVHLCGLPLEIVSLPGHSLDQIGVLYDGVLFCGDAYISSSLLDKHGIPYNVDIQSYLASLEKLESFACDWYVPSHGAPSRDIASDLACNRSKVIELLEQIDGRLTVPWEAEELVAQLCSQLGINAANPGLFFLYRTAVMAYLSYLYEQGRAKTFIQDNRLLWHKQ</sequence>
<dbReference type="EMBL" id="CAOS01000011">
    <property type="protein sequence ID" value="CCO08456.1"/>
    <property type="molecule type" value="Genomic_DNA"/>
</dbReference>
<dbReference type="Pfam" id="PF00753">
    <property type="entry name" value="Lactamase_B"/>
    <property type="match status" value="1"/>
</dbReference>
<evidence type="ECO:0000256" key="11">
    <source>
        <dbReference type="ARBA" id="ARBA00023251"/>
    </source>
</evidence>
<dbReference type="GO" id="GO:0017001">
    <property type="term" value="P:antibiotic catabolic process"/>
    <property type="evidence" value="ECO:0007669"/>
    <property type="project" value="InterPro"/>
</dbReference>
<dbReference type="InterPro" id="IPR050855">
    <property type="entry name" value="NDM-1-like"/>
</dbReference>
<dbReference type="InterPro" id="IPR001279">
    <property type="entry name" value="Metallo-B-lactamas"/>
</dbReference>
<evidence type="ECO:0000313" key="14">
    <source>
        <dbReference type="Proteomes" id="UP000009315"/>
    </source>
</evidence>
<dbReference type="OrthoDB" id="9815874at2"/>
<dbReference type="Gene3D" id="3.60.15.10">
    <property type="entry name" value="Ribonuclease Z/Hydroxyacylglutathione hydrolase-like"/>
    <property type="match status" value="1"/>
</dbReference>
<dbReference type="InterPro" id="IPR036866">
    <property type="entry name" value="RibonucZ/Hydroxyglut_hydro"/>
</dbReference>
<comment type="subcellular location">
    <subcellularLocation>
        <location evidence="3">Periplasm</location>
    </subcellularLocation>
</comment>
<dbReference type="PROSITE" id="PS00743">
    <property type="entry name" value="BETA_LACTAMASE_B_1"/>
    <property type="match status" value="1"/>
</dbReference>
<comment type="caution">
    <text evidence="13">The sequence shown here is derived from an EMBL/GenBank/DDBJ whole genome shotgun (WGS) entry which is preliminary data.</text>
</comment>
<dbReference type="STRING" id="1121428.DESHY_40006"/>
<feature type="domain" description="Metallo-beta-lactamase" evidence="12">
    <location>
        <begin position="16"/>
        <end position="206"/>
    </location>
</feature>
<evidence type="ECO:0000256" key="1">
    <source>
        <dbReference type="ARBA" id="ARBA00001526"/>
    </source>
</evidence>
<dbReference type="AlphaFoldDB" id="K8EIM5"/>
<dbReference type="PANTHER" id="PTHR42951:SF14">
    <property type="entry name" value="METALLO-BETA-LACTAMASE SUPERFAMILY PROTEIN"/>
    <property type="match status" value="1"/>
</dbReference>
<accession>K8EIM5</accession>
<evidence type="ECO:0000256" key="10">
    <source>
        <dbReference type="ARBA" id="ARBA00022833"/>
    </source>
</evidence>
<dbReference type="RefSeq" id="WP_008411896.1">
    <property type="nucleotide sequence ID" value="NZ_CAOS01000011.1"/>
</dbReference>
<dbReference type="PANTHER" id="PTHR42951">
    <property type="entry name" value="METALLO-BETA-LACTAMASE DOMAIN-CONTAINING"/>
    <property type="match status" value="1"/>
</dbReference>
<dbReference type="CDD" id="cd07743">
    <property type="entry name" value="metallo-hydrolase-like_MBL-fold"/>
    <property type="match status" value="1"/>
</dbReference>
<evidence type="ECO:0000256" key="2">
    <source>
        <dbReference type="ARBA" id="ARBA00001947"/>
    </source>
</evidence>
<dbReference type="SMART" id="SM00849">
    <property type="entry name" value="Lactamase_B"/>
    <property type="match status" value="1"/>
</dbReference>
<protein>
    <recommendedName>
        <fullName evidence="5">beta-lactamase</fullName>
        <ecNumber evidence="5">3.5.2.6</ecNumber>
    </recommendedName>
</protein>
<dbReference type="SUPFAM" id="SSF56281">
    <property type="entry name" value="Metallo-hydrolase/oxidoreductase"/>
    <property type="match status" value="1"/>
</dbReference>
<proteinExistence type="inferred from homology"/>
<keyword evidence="9" id="KW-0378">Hydrolase</keyword>
<dbReference type="GO" id="GO:0008800">
    <property type="term" value="F:beta-lactamase activity"/>
    <property type="evidence" value="ECO:0007669"/>
    <property type="project" value="UniProtKB-EC"/>
</dbReference>
<dbReference type="GO" id="GO:0042597">
    <property type="term" value="C:periplasmic space"/>
    <property type="evidence" value="ECO:0007669"/>
    <property type="project" value="UniProtKB-SubCell"/>
</dbReference>
<dbReference type="GO" id="GO:0008270">
    <property type="term" value="F:zinc ion binding"/>
    <property type="evidence" value="ECO:0007669"/>
    <property type="project" value="InterPro"/>
</dbReference>
<keyword evidence="14" id="KW-1185">Reference proteome</keyword>
<dbReference type="InterPro" id="IPR001018">
    <property type="entry name" value="Beta-lactamase_class-B_CS"/>
</dbReference>
<keyword evidence="10" id="KW-0862">Zinc</keyword>
<evidence type="ECO:0000256" key="6">
    <source>
        <dbReference type="ARBA" id="ARBA00022723"/>
    </source>
</evidence>
<comment type="cofactor">
    <cofactor evidence="2">
        <name>Zn(2+)</name>
        <dbReference type="ChEBI" id="CHEBI:29105"/>
    </cofactor>
</comment>
<evidence type="ECO:0000256" key="5">
    <source>
        <dbReference type="ARBA" id="ARBA00012865"/>
    </source>
</evidence>
<evidence type="ECO:0000256" key="7">
    <source>
        <dbReference type="ARBA" id="ARBA00022729"/>
    </source>
</evidence>
<keyword evidence="11" id="KW-0046">Antibiotic resistance</keyword>
<gene>
    <name evidence="13" type="ORF">DESHY_40006</name>
</gene>
<dbReference type="EC" id="3.5.2.6" evidence="5"/>
<comment type="catalytic activity">
    <reaction evidence="1">
        <text>a beta-lactam + H2O = a substituted beta-amino acid</text>
        <dbReference type="Rhea" id="RHEA:20401"/>
        <dbReference type="ChEBI" id="CHEBI:15377"/>
        <dbReference type="ChEBI" id="CHEBI:35627"/>
        <dbReference type="ChEBI" id="CHEBI:140347"/>
        <dbReference type="EC" id="3.5.2.6"/>
    </reaction>
</comment>
<reference evidence="13 14" key="1">
    <citation type="journal article" date="2013" name="Genome Announc.">
        <title>Genome Sequence of the Sulfate-Reducing Bacterium Desulfotomaculum hydrothermale Lam5(T).</title>
        <authorList>
            <person name="Amin O."/>
            <person name="Fardeau M.L."/>
            <person name="Valette O."/>
            <person name="Hirschler-Rea A."/>
            <person name="Barbe V."/>
            <person name="Medigue C."/>
            <person name="Vacherie B."/>
            <person name="Ollivier B."/>
            <person name="Bertin P.N."/>
            <person name="Dolla A."/>
        </authorList>
    </citation>
    <scope>NUCLEOTIDE SEQUENCE [LARGE SCALE GENOMIC DNA]</scope>
    <source>
        <strain evidence="14">Lam5 / DSM 18033</strain>
    </source>
</reference>
<evidence type="ECO:0000256" key="4">
    <source>
        <dbReference type="ARBA" id="ARBA00005250"/>
    </source>
</evidence>
<evidence type="ECO:0000256" key="3">
    <source>
        <dbReference type="ARBA" id="ARBA00004418"/>
    </source>
</evidence>
<evidence type="ECO:0000256" key="9">
    <source>
        <dbReference type="ARBA" id="ARBA00022801"/>
    </source>
</evidence>
<evidence type="ECO:0000259" key="12">
    <source>
        <dbReference type="SMART" id="SM00849"/>
    </source>
</evidence>
<dbReference type="eggNOG" id="COG0491">
    <property type="taxonomic scope" value="Bacteria"/>
</dbReference>
<keyword evidence="6" id="KW-0479">Metal-binding</keyword>
<keyword evidence="7" id="KW-0732">Signal</keyword>